<dbReference type="AlphaFoldDB" id="A0A2Y9B5C4"/>
<dbReference type="Pfam" id="PF00905">
    <property type="entry name" value="Transpeptidase"/>
    <property type="match status" value="1"/>
</dbReference>
<gene>
    <name evidence="3" type="ORF">BCF38_11056</name>
    <name evidence="4" type="ORF">SAMN05421539_11056</name>
</gene>
<dbReference type="GO" id="GO:0008658">
    <property type="term" value="F:penicillin binding"/>
    <property type="evidence" value="ECO:0007669"/>
    <property type="project" value="InterPro"/>
</dbReference>
<dbReference type="InterPro" id="IPR012338">
    <property type="entry name" value="Beta-lactam/transpept-like"/>
</dbReference>
<feature type="signal peptide" evidence="1">
    <location>
        <begin position="1"/>
        <end position="24"/>
    </location>
</feature>
<protein>
    <submittedName>
        <fullName evidence="4">Beta-lactamase class D</fullName>
    </submittedName>
</protein>
<evidence type="ECO:0000259" key="2">
    <source>
        <dbReference type="Pfam" id="PF00905"/>
    </source>
</evidence>
<dbReference type="Proteomes" id="UP000251571">
    <property type="component" value="Unassembled WGS sequence"/>
</dbReference>
<organism evidence="4 6">
    <name type="scientific">Jannaschia seohaensis</name>
    <dbReference type="NCBI Taxonomy" id="475081"/>
    <lineage>
        <taxon>Bacteria</taxon>
        <taxon>Pseudomonadati</taxon>
        <taxon>Pseudomonadota</taxon>
        <taxon>Alphaproteobacteria</taxon>
        <taxon>Rhodobacterales</taxon>
        <taxon>Roseobacteraceae</taxon>
        <taxon>Jannaschia</taxon>
    </lineage>
</organism>
<dbReference type="Proteomes" id="UP000245839">
    <property type="component" value="Unassembled WGS sequence"/>
</dbReference>
<keyword evidence="5" id="KW-1185">Reference proteome</keyword>
<dbReference type="EMBL" id="UETC01000010">
    <property type="protein sequence ID" value="SSA49529.1"/>
    <property type="molecule type" value="Genomic_DNA"/>
</dbReference>
<feature type="chain" id="PRO_5033776270" evidence="1">
    <location>
        <begin position="25"/>
        <end position="276"/>
    </location>
</feature>
<dbReference type="EMBL" id="QGDJ01000010">
    <property type="protein sequence ID" value="PWJ15836.1"/>
    <property type="molecule type" value="Genomic_DNA"/>
</dbReference>
<keyword evidence="1" id="KW-0732">Signal</keyword>
<dbReference type="SUPFAM" id="SSF56601">
    <property type="entry name" value="beta-lactamase/transpeptidase-like"/>
    <property type="match status" value="1"/>
</dbReference>
<accession>A0A2Y9B5C4</accession>
<name>A0A2Y9B5C4_9RHOB</name>
<evidence type="ECO:0000256" key="1">
    <source>
        <dbReference type="SAM" id="SignalP"/>
    </source>
</evidence>
<feature type="domain" description="Penicillin-binding protein transpeptidase" evidence="2">
    <location>
        <begin position="63"/>
        <end position="199"/>
    </location>
</feature>
<dbReference type="OrthoDB" id="9762883at2"/>
<dbReference type="InterPro" id="IPR001460">
    <property type="entry name" value="PCN-bd_Tpept"/>
</dbReference>
<reference evidence="3 5" key="2">
    <citation type="submission" date="2018-03" db="EMBL/GenBank/DDBJ databases">
        <title>Genomic Encyclopedia of Archaeal and Bacterial Type Strains, Phase II (KMG-II): from individual species to whole genera.</title>
        <authorList>
            <person name="Goeker M."/>
        </authorList>
    </citation>
    <scope>NUCLEOTIDE SEQUENCE [LARGE SCALE GENOMIC DNA]</scope>
    <source>
        <strain evidence="3 5">DSM 25227</strain>
    </source>
</reference>
<evidence type="ECO:0000313" key="6">
    <source>
        <dbReference type="Proteomes" id="UP000251571"/>
    </source>
</evidence>
<reference evidence="4 6" key="1">
    <citation type="submission" date="2016-10" db="EMBL/GenBank/DDBJ databases">
        <authorList>
            <person name="Cai Z."/>
        </authorList>
    </citation>
    <scope>NUCLEOTIDE SEQUENCE [LARGE SCALE GENOMIC DNA]</scope>
    <source>
        <strain evidence="4 6">DSM 25227</strain>
    </source>
</reference>
<evidence type="ECO:0000313" key="3">
    <source>
        <dbReference type="EMBL" id="PWJ15836.1"/>
    </source>
</evidence>
<proteinExistence type="predicted"/>
<evidence type="ECO:0000313" key="5">
    <source>
        <dbReference type="Proteomes" id="UP000245839"/>
    </source>
</evidence>
<dbReference type="Gene3D" id="3.40.710.10">
    <property type="entry name" value="DD-peptidase/beta-lactamase superfamily"/>
    <property type="match status" value="1"/>
</dbReference>
<evidence type="ECO:0000313" key="4">
    <source>
        <dbReference type="EMBL" id="SSA49529.1"/>
    </source>
</evidence>
<sequence length="276" mass="29778">MTLKAGRHILIAALLVISAQAAFAETRSLDPDALSPALEGRTSDFLAVDLGDGTRCELAGSDLTRRHAPWSTFKIPNFVNALETGVALGPDHWRDWDQDRRPAAAYWPRAWRQGQTLAAAFQRSAAWYFQDVALDVGEGRYRQILEAWAYGNANAPDGDDGFWLGGPLTVSVEEQVAFVGALLSGEIDVAPATLDALFSVSADGALGAHVVHGKTGSGPVEPGRFDGAFEGWYVGWLARQGAAPVALAHYVRAQTFSDLRTFRRDHALVLLEACGF</sequence>
<dbReference type="RefSeq" id="WP_109565526.1">
    <property type="nucleotide sequence ID" value="NZ_QGDJ01000010.1"/>
</dbReference>